<dbReference type="NCBIfam" id="TIGR00305">
    <property type="entry name" value="putative toxin-antitoxin system toxin component, PIN family"/>
    <property type="match status" value="1"/>
</dbReference>
<organism evidence="2 3">
    <name type="scientific">Persicitalea jodogahamensis</name>
    <dbReference type="NCBI Taxonomy" id="402147"/>
    <lineage>
        <taxon>Bacteria</taxon>
        <taxon>Pseudomonadati</taxon>
        <taxon>Bacteroidota</taxon>
        <taxon>Cytophagia</taxon>
        <taxon>Cytophagales</taxon>
        <taxon>Spirosomataceae</taxon>
        <taxon>Persicitalea</taxon>
    </lineage>
</organism>
<keyword evidence="3" id="KW-1185">Reference proteome</keyword>
<dbReference type="PANTHER" id="PTHR34610">
    <property type="entry name" value="SSL7007 PROTEIN"/>
    <property type="match status" value="1"/>
</dbReference>
<dbReference type="InterPro" id="IPR002850">
    <property type="entry name" value="PIN_toxin-like"/>
</dbReference>
<dbReference type="EMBL" id="BMXF01000008">
    <property type="protein sequence ID" value="GHB87737.1"/>
    <property type="molecule type" value="Genomic_DNA"/>
</dbReference>
<dbReference type="InterPro" id="IPR002716">
    <property type="entry name" value="PIN_dom"/>
</dbReference>
<evidence type="ECO:0000313" key="2">
    <source>
        <dbReference type="EMBL" id="GHB87737.1"/>
    </source>
</evidence>
<reference evidence="2 3" key="1">
    <citation type="journal article" date="2014" name="Int. J. Syst. Evol. Microbiol.">
        <title>Complete genome sequence of Corynebacterium casei LMG S-19264T (=DSM 44701T), isolated from a smear-ripened cheese.</title>
        <authorList>
            <consortium name="US DOE Joint Genome Institute (JGI-PGF)"/>
            <person name="Walter F."/>
            <person name="Albersmeier A."/>
            <person name="Kalinowski J."/>
            <person name="Ruckert C."/>
        </authorList>
    </citation>
    <scope>NUCLEOTIDE SEQUENCE [LARGE SCALE GENOMIC DNA]</scope>
    <source>
        <strain evidence="2 3">KCTC 12866</strain>
    </source>
</reference>
<dbReference type="SMART" id="SM00670">
    <property type="entry name" value="PINc"/>
    <property type="match status" value="1"/>
</dbReference>
<evidence type="ECO:0000313" key="3">
    <source>
        <dbReference type="Proteomes" id="UP000598271"/>
    </source>
</evidence>
<protein>
    <submittedName>
        <fullName evidence="2">PIN domain-containing protein</fullName>
    </submittedName>
</protein>
<proteinExistence type="predicted"/>
<comment type="caution">
    <text evidence="2">The sequence shown here is derived from an EMBL/GenBank/DDBJ whole genome shotgun (WGS) entry which is preliminary data.</text>
</comment>
<gene>
    <name evidence="2" type="ORF">GCM10007390_49780</name>
</gene>
<dbReference type="Proteomes" id="UP000598271">
    <property type="component" value="Unassembled WGS sequence"/>
</dbReference>
<dbReference type="SUPFAM" id="SSF88723">
    <property type="entry name" value="PIN domain-like"/>
    <property type="match status" value="1"/>
</dbReference>
<feature type="domain" description="PIN" evidence="1">
    <location>
        <begin position="1"/>
        <end position="114"/>
    </location>
</feature>
<accession>A0A8J3GBM0</accession>
<evidence type="ECO:0000259" key="1">
    <source>
        <dbReference type="SMART" id="SM00670"/>
    </source>
</evidence>
<dbReference type="RefSeq" id="WP_189568812.1">
    <property type="nucleotide sequence ID" value="NZ_BMXF01000008.1"/>
</dbReference>
<dbReference type="PANTHER" id="PTHR34610:SF4">
    <property type="entry name" value="SLL8027 PROTEIN"/>
    <property type="match status" value="1"/>
</dbReference>
<dbReference type="AlphaFoldDB" id="A0A8J3GBM0"/>
<dbReference type="InterPro" id="IPR029060">
    <property type="entry name" value="PIN-like_dom_sf"/>
</dbReference>
<sequence>MKVVIDTNLFVSAAINANSRQRLELALYNDALSILLDEALLSEFVEVINRPKFRRYISANQIIAFIDLIERRSTFVTTTSTVDASPDPKDNFLLALCMDNQADFLLTGNKRDLLDLKQFGKTKILTLTDFLKLFPG</sequence>
<name>A0A8J3GBM0_9BACT</name>
<dbReference type="Pfam" id="PF13470">
    <property type="entry name" value="PIN_3"/>
    <property type="match status" value="1"/>
</dbReference>